<feature type="coiled-coil region" evidence="2">
    <location>
        <begin position="136"/>
        <end position="163"/>
    </location>
</feature>
<dbReference type="PROSITE" id="PS50158">
    <property type="entry name" value="ZF_CCHC"/>
    <property type="match status" value="1"/>
</dbReference>
<dbReference type="Pfam" id="PF00098">
    <property type="entry name" value="zf-CCHC"/>
    <property type="match status" value="1"/>
</dbReference>
<evidence type="ECO:0000256" key="3">
    <source>
        <dbReference type="SAM" id="MobiDB-lite"/>
    </source>
</evidence>
<gene>
    <name evidence="7" type="ORF">B4U79_17100</name>
    <name evidence="6" type="ORF">B4U79_17123</name>
    <name evidence="5" type="ORF">B4U79_17177</name>
</gene>
<sequence length="173" mass="19730">VVQRGLTPRFSNLALNKFSNLKEFMEAARQAAAWHDRTAKRMENINMVAENQNVLKTRKPQVHQSPSRSNWKEKQQSRTFRRTPPGSPSRRQIASPGSPGKARSPQSQRSKCFNCNGPGHFARDCRAKRSVQNANSNAIERSIAELRNQLLELAERMHAMEARNLQTIEPKNE</sequence>
<evidence type="ECO:0000313" key="8">
    <source>
        <dbReference type="Proteomes" id="UP000285301"/>
    </source>
</evidence>
<feature type="region of interest" description="Disordered" evidence="3">
    <location>
        <begin position="51"/>
        <end position="115"/>
    </location>
</feature>
<dbReference type="InterPro" id="IPR001878">
    <property type="entry name" value="Znf_CCHC"/>
</dbReference>
<evidence type="ECO:0000313" key="6">
    <source>
        <dbReference type="EMBL" id="RWR98752.1"/>
    </source>
</evidence>
<protein>
    <recommendedName>
        <fullName evidence="4">CCHC-type domain-containing protein</fullName>
    </recommendedName>
</protein>
<dbReference type="EMBL" id="NCKU01022329">
    <property type="protein sequence ID" value="RWR98398.1"/>
    <property type="molecule type" value="Genomic_DNA"/>
</dbReference>
<dbReference type="OrthoDB" id="427960at2759"/>
<dbReference type="Proteomes" id="UP000285301">
    <property type="component" value="Unassembled WGS sequence"/>
</dbReference>
<evidence type="ECO:0000259" key="4">
    <source>
        <dbReference type="PROSITE" id="PS50158"/>
    </source>
</evidence>
<keyword evidence="1" id="KW-0479">Metal-binding</keyword>
<evidence type="ECO:0000256" key="2">
    <source>
        <dbReference type="SAM" id="Coils"/>
    </source>
</evidence>
<dbReference type="InterPro" id="IPR036875">
    <property type="entry name" value="Znf_CCHC_sf"/>
</dbReference>
<dbReference type="GO" id="GO:0003676">
    <property type="term" value="F:nucleic acid binding"/>
    <property type="evidence" value="ECO:0007669"/>
    <property type="project" value="InterPro"/>
</dbReference>
<dbReference type="AlphaFoldDB" id="A0A3S3N9K9"/>
<comment type="caution">
    <text evidence="5">The sequence shown here is derived from an EMBL/GenBank/DDBJ whole genome shotgun (WGS) entry which is preliminary data.</text>
</comment>
<accession>A0A3S3N9K9</accession>
<keyword evidence="8" id="KW-1185">Reference proteome</keyword>
<keyword evidence="1" id="KW-0863">Zinc-finger</keyword>
<feature type="domain" description="CCHC-type" evidence="4">
    <location>
        <begin position="111"/>
        <end position="126"/>
    </location>
</feature>
<evidence type="ECO:0000313" key="5">
    <source>
        <dbReference type="EMBL" id="RWR98398.1"/>
    </source>
</evidence>
<dbReference type="EMBL" id="NCKU01019275">
    <property type="protein sequence ID" value="RWR98752.1"/>
    <property type="molecule type" value="Genomic_DNA"/>
</dbReference>
<keyword evidence="2" id="KW-0175">Coiled coil</keyword>
<evidence type="ECO:0000313" key="7">
    <source>
        <dbReference type="EMBL" id="RWR98883.1"/>
    </source>
</evidence>
<reference evidence="5" key="2">
    <citation type="submission" date="2018-11" db="EMBL/GenBank/DDBJ databases">
        <title>Trombidioid mite genomics.</title>
        <authorList>
            <person name="Dong X."/>
        </authorList>
    </citation>
    <scope>NUCLEOTIDE SEQUENCE</scope>
    <source>
        <strain evidence="5">UoL-WK</strain>
    </source>
</reference>
<organism evidence="5 8">
    <name type="scientific">Dinothrombium tinctorium</name>
    <dbReference type="NCBI Taxonomy" id="1965070"/>
    <lineage>
        <taxon>Eukaryota</taxon>
        <taxon>Metazoa</taxon>
        <taxon>Ecdysozoa</taxon>
        <taxon>Arthropoda</taxon>
        <taxon>Chelicerata</taxon>
        <taxon>Arachnida</taxon>
        <taxon>Acari</taxon>
        <taxon>Acariformes</taxon>
        <taxon>Trombidiformes</taxon>
        <taxon>Prostigmata</taxon>
        <taxon>Anystina</taxon>
        <taxon>Parasitengona</taxon>
        <taxon>Trombidioidea</taxon>
        <taxon>Trombidiidae</taxon>
        <taxon>Dinothrombium</taxon>
    </lineage>
</organism>
<keyword evidence="1" id="KW-0862">Zinc</keyword>
<name>A0A3S3N9K9_9ACAR</name>
<proteinExistence type="predicted"/>
<dbReference type="EMBL" id="NCKU01018047">
    <property type="protein sequence ID" value="RWR98883.1"/>
    <property type="molecule type" value="Genomic_DNA"/>
</dbReference>
<dbReference type="Gene3D" id="4.10.60.10">
    <property type="entry name" value="Zinc finger, CCHC-type"/>
    <property type="match status" value="1"/>
</dbReference>
<feature type="compositionally biased region" description="Polar residues" evidence="3">
    <location>
        <begin position="104"/>
        <end position="113"/>
    </location>
</feature>
<dbReference type="SUPFAM" id="SSF57756">
    <property type="entry name" value="Retrovirus zinc finger-like domains"/>
    <property type="match status" value="1"/>
</dbReference>
<reference evidence="5 8" key="1">
    <citation type="journal article" date="2018" name="Gigascience">
        <title>Genomes of trombidid mites reveal novel predicted allergens and laterally-transferred genes associated with secondary metabolism.</title>
        <authorList>
            <person name="Dong X."/>
            <person name="Chaisiri K."/>
            <person name="Xia D."/>
            <person name="Armstrong S.D."/>
            <person name="Fang Y."/>
            <person name="Donnelly M.J."/>
            <person name="Kadowaki T."/>
            <person name="McGarry J.W."/>
            <person name="Darby A.C."/>
            <person name="Makepeace B.L."/>
        </authorList>
    </citation>
    <scope>NUCLEOTIDE SEQUENCE [LARGE SCALE GENOMIC DNA]</scope>
    <source>
        <strain evidence="5">UoL-WK</strain>
    </source>
</reference>
<feature type="non-terminal residue" evidence="5">
    <location>
        <position position="1"/>
    </location>
</feature>
<evidence type="ECO:0000256" key="1">
    <source>
        <dbReference type="PROSITE-ProRule" id="PRU00047"/>
    </source>
</evidence>
<dbReference type="SMART" id="SM00343">
    <property type="entry name" value="ZnF_C2HC"/>
    <property type="match status" value="1"/>
</dbReference>
<dbReference type="GO" id="GO:0008270">
    <property type="term" value="F:zinc ion binding"/>
    <property type="evidence" value="ECO:0007669"/>
    <property type="project" value="UniProtKB-KW"/>
</dbReference>